<organism evidence="1 2">
    <name type="scientific">Heyndrickxia coagulans</name>
    <name type="common">Weizmannia coagulans</name>
    <dbReference type="NCBI Taxonomy" id="1398"/>
    <lineage>
        <taxon>Bacteria</taxon>
        <taxon>Bacillati</taxon>
        <taxon>Bacillota</taxon>
        <taxon>Bacilli</taxon>
        <taxon>Bacillales</taxon>
        <taxon>Bacillaceae</taxon>
        <taxon>Heyndrickxia</taxon>
    </lineage>
</organism>
<proteinExistence type="predicted"/>
<sequence length="102" mass="11720">MVTFLSCFFAQMETILFAGSRNGKRPAKFYRASGKLRRQGQIANTGQLCKENEEPGPFSHAENQISILSYVKHVPFVTGCPPVLVRKRFKEEFGYWEIELFL</sequence>
<accession>A0A133KG52</accession>
<dbReference type="PATRIC" id="fig|1398.22.peg.3039"/>
<name>A0A133KG52_HEYCO</name>
<reference evidence="2" key="1">
    <citation type="submission" date="2016-01" db="EMBL/GenBank/DDBJ databases">
        <authorList>
            <person name="Mitreva M."/>
            <person name="Pepin K.H."/>
            <person name="Mihindukulasuriya K.A."/>
            <person name="Fulton R."/>
            <person name="Fronick C."/>
            <person name="O'Laughlin M."/>
            <person name="Miner T."/>
            <person name="Herter B."/>
            <person name="Rosa B.A."/>
            <person name="Cordes M."/>
            <person name="Tomlinson C."/>
            <person name="Wollam A."/>
            <person name="Palsikar V.B."/>
            <person name="Mardis E.R."/>
            <person name="Wilson R.K."/>
        </authorList>
    </citation>
    <scope>NUCLEOTIDE SEQUENCE [LARGE SCALE GENOMIC DNA]</scope>
    <source>
        <strain evidence="2">GED7749B</strain>
    </source>
</reference>
<dbReference type="EMBL" id="LRPN01000144">
    <property type="protein sequence ID" value="KWZ78384.1"/>
    <property type="molecule type" value="Genomic_DNA"/>
</dbReference>
<protein>
    <submittedName>
        <fullName evidence="1">Uncharacterized protein</fullName>
    </submittedName>
</protein>
<evidence type="ECO:0000313" key="2">
    <source>
        <dbReference type="Proteomes" id="UP000070376"/>
    </source>
</evidence>
<dbReference type="AlphaFoldDB" id="A0A133KG52"/>
<comment type="caution">
    <text evidence="1">The sequence shown here is derived from an EMBL/GenBank/DDBJ whole genome shotgun (WGS) entry which is preliminary data.</text>
</comment>
<evidence type="ECO:0000313" key="1">
    <source>
        <dbReference type="EMBL" id="KWZ78384.1"/>
    </source>
</evidence>
<gene>
    <name evidence="1" type="ORF">HMPREF3213_03034</name>
</gene>
<dbReference type="Proteomes" id="UP000070376">
    <property type="component" value="Unassembled WGS sequence"/>
</dbReference>